<reference evidence="3" key="1">
    <citation type="submission" date="2017-10" db="EMBL/GenBank/DDBJ databases">
        <title>Rapid genome shrinkage in a self-fertile nematode reveals novel sperm competition proteins.</title>
        <authorList>
            <person name="Yin D."/>
            <person name="Schwarz E.M."/>
            <person name="Thomas C.G."/>
            <person name="Felde R.L."/>
            <person name="Korf I.F."/>
            <person name="Cutter A.D."/>
            <person name="Schartner C.M."/>
            <person name="Ralston E.J."/>
            <person name="Meyer B.J."/>
            <person name="Haag E.S."/>
        </authorList>
    </citation>
    <scope>NUCLEOTIDE SEQUENCE [LARGE SCALE GENOMIC DNA]</scope>
    <source>
        <strain evidence="3">JU1422</strain>
    </source>
</reference>
<dbReference type="EMBL" id="PDUG01000006">
    <property type="protein sequence ID" value="PIC17616.1"/>
    <property type="molecule type" value="Genomic_DNA"/>
</dbReference>
<evidence type="ECO:0000313" key="3">
    <source>
        <dbReference type="Proteomes" id="UP000230233"/>
    </source>
</evidence>
<keyword evidence="1" id="KW-1133">Transmembrane helix</keyword>
<evidence type="ECO:0000313" key="2">
    <source>
        <dbReference type="EMBL" id="PIC17616.1"/>
    </source>
</evidence>
<comment type="caution">
    <text evidence="2">The sequence shown here is derived from an EMBL/GenBank/DDBJ whole genome shotgun (WGS) entry which is preliminary data.</text>
</comment>
<organism evidence="2 3">
    <name type="scientific">Caenorhabditis nigoni</name>
    <dbReference type="NCBI Taxonomy" id="1611254"/>
    <lineage>
        <taxon>Eukaryota</taxon>
        <taxon>Metazoa</taxon>
        <taxon>Ecdysozoa</taxon>
        <taxon>Nematoda</taxon>
        <taxon>Chromadorea</taxon>
        <taxon>Rhabditida</taxon>
        <taxon>Rhabditina</taxon>
        <taxon>Rhabditomorpha</taxon>
        <taxon>Rhabditoidea</taxon>
        <taxon>Rhabditidae</taxon>
        <taxon>Peloderinae</taxon>
        <taxon>Caenorhabditis</taxon>
    </lineage>
</organism>
<gene>
    <name evidence="2" type="primary">Cnig_chr_X.g23797</name>
    <name evidence="2" type="ORF">B9Z55_023797</name>
</gene>
<accession>A0A2G5SRY8</accession>
<dbReference type="OrthoDB" id="5819140at2759"/>
<keyword evidence="1" id="KW-0472">Membrane</keyword>
<proteinExistence type="predicted"/>
<feature type="transmembrane region" description="Helical" evidence="1">
    <location>
        <begin position="15"/>
        <end position="38"/>
    </location>
</feature>
<dbReference type="Proteomes" id="UP000230233">
    <property type="component" value="Chromosome X"/>
</dbReference>
<sequence length="274" mass="32193">MDFSFFDDSQCTCSGLINVIFVVIFSLVFASLAIYYVMMNIRHDRRIKKLLKTTTLESLFKIYLPRVYENDELEQMERAVQWILSRCKKEDTFFKKLLENDEDESGPISNECLDALYKKTSGKEHTLEDMLTLSKLLIKATAIRLAIEVIFCSVSIAIEEFIITHQLTVKVYSDQEKCRFMRALSDGFESKFVIFVNGHAGFFTYNANDLNYAYDKANNFIKQLRTFSLSDEKKKELENTAYSDEELEKEYLRQLELDNEDNSDQEWEKEDFHD</sequence>
<evidence type="ECO:0000256" key="1">
    <source>
        <dbReference type="SAM" id="Phobius"/>
    </source>
</evidence>
<keyword evidence="3" id="KW-1185">Reference proteome</keyword>
<name>A0A2G5SRY8_9PELO</name>
<dbReference type="AlphaFoldDB" id="A0A2G5SRY8"/>
<protein>
    <submittedName>
        <fullName evidence="2">Uncharacterized protein</fullName>
    </submittedName>
</protein>
<keyword evidence="1" id="KW-0812">Transmembrane</keyword>